<protein>
    <submittedName>
        <fullName evidence="2">Type II toxin-antitoxin system HicB family antitoxin</fullName>
    </submittedName>
</protein>
<evidence type="ECO:0000259" key="1">
    <source>
        <dbReference type="Pfam" id="PF15919"/>
    </source>
</evidence>
<comment type="caution">
    <text evidence="2">The sequence shown here is derived from an EMBL/GenBank/DDBJ whole genome shotgun (WGS) entry which is preliminary data.</text>
</comment>
<dbReference type="InterPro" id="IPR031807">
    <property type="entry name" value="HicB-like"/>
</dbReference>
<dbReference type="PANTHER" id="PTHR34504">
    <property type="entry name" value="ANTITOXIN HICB"/>
    <property type="match status" value="1"/>
</dbReference>
<name>A0A932MMV4_UNCTE</name>
<gene>
    <name evidence="2" type="ORF">HYZ11_10640</name>
</gene>
<accession>A0A932MMV4</accession>
<dbReference type="SUPFAM" id="SSF143100">
    <property type="entry name" value="TTHA1013/TTHA0281-like"/>
    <property type="match status" value="1"/>
</dbReference>
<dbReference type="InterPro" id="IPR051404">
    <property type="entry name" value="TA_system_antitoxin"/>
</dbReference>
<feature type="domain" description="HicB-like antitoxin of toxin-antitoxin system" evidence="1">
    <location>
        <begin position="8"/>
        <end position="65"/>
    </location>
</feature>
<dbReference type="InterPro" id="IPR035069">
    <property type="entry name" value="TTHA1013/TTHA0281-like"/>
</dbReference>
<organism evidence="2 3">
    <name type="scientific">Tectimicrobiota bacterium</name>
    <dbReference type="NCBI Taxonomy" id="2528274"/>
    <lineage>
        <taxon>Bacteria</taxon>
        <taxon>Pseudomonadati</taxon>
        <taxon>Nitrospinota/Tectimicrobiota group</taxon>
        <taxon>Candidatus Tectimicrobiota</taxon>
    </lineage>
</organism>
<dbReference type="Pfam" id="PF15919">
    <property type="entry name" value="HicB_lk_antitox"/>
    <property type="match status" value="1"/>
</dbReference>
<evidence type="ECO:0000313" key="2">
    <source>
        <dbReference type="EMBL" id="MBI3128050.1"/>
    </source>
</evidence>
<dbReference type="Gene3D" id="3.30.160.250">
    <property type="match status" value="1"/>
</dbReference>
<dbReference type="AlphaFoldDB" id="A0A932MMV4"/>
<proteinExistence type="predicted"/>
<dbReference type="PANTHER" id="PTHR34504:SF2">
    <property type="entry name" value="UPF0150 PROTEIN SSL0259"/>
    <property type="match status" value="1"/>
</dbReference>
<evidence type="ECO:0000313" key="3">
    <source>
        <dbReference type="Proteomes" id="UP000782312"/>
    </source>
</evidence>
<sequence length="68" mass="7691">MKSHIFNVVIEEDRFEDGRKAYHASCPALRGCHTWGHTAEEALANIREAVELYVEDLREAGEPIPLTP</sequence>
<dbReference type="Proteomes" id="UP000782312">
    <property type="component" value="Unassembled WGS sequence"/>
</dbReference>
<reference evidence="2" key="1">
    <citation type="submission" date="2020-07" db="EMBL/GenBank/DDBJ databases">
        <title>Huge and variable diversity of episymbiotic CPR bacteria and DPANN archaea in groundwater ecosystems.</title>
        <authorList>
            <person name="He C.Y."/>
            <person name="Keren R."/>
            <person name="Whittaker M."/>
            <person name="Farag I.F."/>
            <person name="Doudna J."/>
            <person name="Cate J.H.D."/>
            <person name="Banfield J.F."/>
        </authorList>
    </citation>
    <scope>NUCLEOTIDE SEQUENCE</scope>
    <source>
        <strain evidence="2">NC_groundwater_763_Ag_S-0.2um_68_21</strain>
    </source>
</reference>
<dbReference type="EMBL" id="JACPUR010000023">
    <property type="protein sequence ID" value="MBI3128050.1"/>
    <property type="molecule type" value="Genomic_DNA"/>
</dbReference>